<evidence type="ECO:0000313" key="1">
    <source>
        <dbReference type="EMBL" id="KAJ9658401.1"/>
    </source>
</evidence>
<gene>
    <name evidence="1" type="ORF">H2198_003685</name>
</gene>
<sequence>MTGYANLPTGATLDIKPFKAHVPEEKLQHFKKLLELSPIAPVVFENTNAGRKYGMKRDWLENAKTAWLHEFDWRKHEDRINSFPNFKASVKDTEGNTIEIQFLALFSEKADAIPIAFFHGWPGSICEFLDLLDIVTKRYPPKDLPYHIIVPSLPGYAYSSGPPVETDYGIDIAAGALNDLMVGLGFGSGYLAQGGDLGSFVSRLLAMKYDACKGMHVNMMGAPPELSDELPMSEPEKKALQKATEFIDTAYAFALEQGSRPATIGFALSASPLALLSWIGEKILEWTDEDPPLEKILESVTLYWMTDTISRCMYHNRALANVDDKPKIARYSVIAKGTSLKLPYIKKPCGYSLFAHEIVPIPKSWATMSCNLVSYNQHEHGGHFPAMEKPDELLADVEEYIKVAWTATDKNI</sequence>
<reference evidence="1" key="1">
    <citation type="submission" date="2022-10" db="EMBL/GenBank/DDBJ databases">
        <title>Culturing micro-colonial fungi from biological soil crusts in the Mojave desert and describing Neophaeococcomyces mojavensis, and introducing the new genera and species Taxawa tesnikishii.</title>
        <authorList>
            <person name="Kurbessoian T."/>
            <person name="Stajich J.E."/>
        </authorList>
    </citation>
    <scope>NUCLEOTIDE SEQUENCE</scope>
    <source>
        <strain evidence="1">JES_112</strain>
    </source>
</reference>
<proteinExistence type="predicted"/>
<name>A0ACC3AB10_9EURO</name>
<evidence type="ECO:0000313" key="2">
    <source>
        <dbReference type="Proteomes" id="UP001172386"/>
    </source>
</evidence>
<accession>A0ACC3AB10</accession>
<keyword evidence="2" id="KW-1185">Reference proteome</keyword>
<organism evidence="1 2">
    <name type="scientific">Neophaeococcomyces mojaviensis</name>
    <dbReference type="NCBI Taxonomy" id="3383035"/>
    <lineage>
        <taxon>Eukaryota</taxon>
        <taxon>Fungi</taxon>
        <taxon>Dikarya</taxon>
        <taxon>Ascomycota</taxon>
        <taxon>Pezizomycotina</taxon>
        <taxon>Eurotiomycetes</taxon>
        <taxon>Chaetothyriomycetidae</taxon>
        <taxon>Chaetothyriales</taxon>
        <taxon>Chaetothyriales incertae sedis</taxon>
        <taxon>Neophaeococcomyces</taxon>
    </lineage>
</organism>
<protein>
    <submittedName>
        <fullName evidence="1">Uncharacterized protein</fullName>
    </submittedName>
</protein>
<dbReference type="Proteomes" id="UP001172386">
    <property type="component" value="Unassembled WGS sequence"/>
</dbReference>
<comment type="caution">
    <text evidence="1">The sequence shown here is derived from an EMBL/GenBank/DDBJ whole genome shotgun (WGS) entry which is preliminary data.</text>
</comment>
<dbReference type="EMBL" id="JAPDRQ010000051">
    <property type="protein sequence ID" value="KAJ9658401.1"/>
    <property type="molecule type" value="Genomic_DNA"/>
</dbReference>